<dbReference type="PRINTS" id="PR00385">
    <property type="entry name" value="P450"/>
</dbReference>
<feature type="binding site" description="axial binding residue" evidence="8">
    <location>
        <position position="439"/>
    </location>
    <ligand>
        <name>heme</name>
        <dbReference type="ChEBI" id="CHEBI:30413"/>
    </ligand>
    <ligandPart>
        <name>Fe</name>
        <dbReference type="ChEBI" id="CHEBI:18248"/>
    </ligandPart>
</feature>
<evidence type="ECO:0000256" key="2">
    <source>
        <dbReference type="ARBA" id="ARBA00010617"/>
    </source>
</evidence>
<dbReference type="CDD" id="cd11058">
    <property type="entry name" value="CYP60B-like"/>
    <property type="match status" value="1"/>
</dbReference>
<proteinExistence type="inferred from homology"/>
<evidence type="ECO:0000256" key="3">
    <source>
        <dbReference type="ARBA" id="ARBA00022617"/>
    </source>
</evidence>
<dbReference type="InterPro" id="IPR002401">
    <property type="entry name" value="Cyt_P450_E_grp-I"/>
</dbReference>
<dbReference type="InterPro" id="IPR036396">
    <property type="entry name" value="Cyt_P450_sf"/>
</dbReference>
<dbReference type="InterPro" id="IPR050121">
    <property type="entry name" value="Cytochrome_P450_monoxygenase"/>
</dbReference>
<dbReference type="Proteomes" id="UP000240883">
    <property type="component" value="Unassembled WGS sequence"/>
</dbReference>
<dbReference type="GO" id="GO:0005506">
    <property type="term" value="F:iron ion binding"/>
    <property type="evidence" value="ECO:0007669"/>
    <property type="project" value="InterPro"/>
</dbReference>
<dbReference type="Pfam" id="PF00067">
    <property type="entry name" value="p450"/>
    <property type="match status" value="1"/>
</dbReference>
<evidence type="ECO:0000313" key="9">
    <source>
        <dbReference type="EMBL" id="PSN72806.1"/>
    </source>
</evidence>
<accession>A0A2T2P5N6</accession>
<dbReference type="InterPro" id="IPR001128">
    <property type="entry name" value="Cyt_P450"/>
</dbReference>
<evidence type="ECO:0000256" key="5">
    <source>
        <dbReference type="ARBA" id="ARBA00023002"/>
    </source>
</evidence>
<dbReference type="SUPFAM" id="SSF48264">
    <property type="entry name" value="Cytochrome P450"/>
    <property type="match status" value="1"/>
</dbReference>
<keyword evidence="10" id="KW-1185">Reference proteome</keyword>
<dbReference type="STRING" id="1448308.A0A2T2P5N6"/>
<name>A0A2T2P5N6_CORCC</name>
<dbReference type="OrthoDB" id="1470350at2759"/>
<dbReference type="AlphaFoldDB" id="A0A2T2P5N6"/>
<dbReference type="GO" id="GO:0016705">
    <property type="term" value="F:oxidoreductase activity, acting on paired donors, with incorporation or reduction of molecular oxygen"/>
    <property type="evidence" value="ECO:0007669"/>
    <property type="project" value="InterPro"/>
</dbReference>
<keyword evidence="4 8" id="KW-0479">Metal-binding</keyword>
<dbReference type="PRINTS" id="PR00463">
    <property type="entry name" value="EP450I"/>
</dbReference>
<organism evidence="9 10">
    <name type="scientific">Corynespora cassiicola Philippines</name>
    <dbReference type="NCBI Taxonomy" id="1448308"/>
    <lineage>
        <taxon>Eukaryota</taxon>
        <taxon>Fungi</taxon>
        <taxon>Dikarya</taxon>
        <taxon>Ascomycota</taxon>
        <taxon>Pezizomycotina</taxon>
        <taxon>Dothideomycetes</taxon>
        <taxon>Pleosporomycetidae</taxon>
        <taxon>Pleosporales</taxon>
        <taxon>Corynesporascaceae</taxon>
        <taxon>Corynespora</taxon>
    </lineage>
</organism>
<comment type="similarity">
    <text evidence="2">Belongs to the cytochrome P450 family.</text>
</comment>
<evidence type="ECO:0000256" key="6">
    <source>
        <dbReference type="ARBA" id="ARBA00023004"/>
    </source>
</evidence>
<keyword evidence="3 8" id="KW-0349">Heme</keyword>
<evidence type="ECO:0000256" key="7">
    <source>
        <dbReference type="ARBA" id="ARBA00023033"/>
    </source>
</evidence>
<reference evidence="9 10" key="1">
    <citation type="journal article" date="2018" name="Front. Microbiol.">
        <title>Genome-Wide Analysis of Corynespora cassiicola Leaf Fall Disease Putative Effectors.</title>
        <authorList>
            <person name="Lopez D."/>
            <person name="Ribeiro S."/>
            <person name="Label P."/>
            <person name="Fumanal B."/>
            <person name="Venisse J.S."/>
            <person name="Kohler A."/>
            <person name="de Oliveira R.R."/>
            <person name="Labutti K."/>
            <person name="Lipzen A."/>
            <person name="Lail K."/>
            <person name="Bauer D."/>
            <person name="Ohm R.A."/>
            <person name="Barry K.W."/>
            <person name="Spatafora J."/>
            <person name="Grigoriev I.V."/>
            <person name="Martin F.M."/>
            <person name="Pujade-Renaud V."/>
        </authorList>
    </citation>
    <scope>NUCLEOTIDE SEQUENCE [LARGE SCALE GENOMIC DNA]</scope>
    <source>
        <strain evidence="9 10">Philippines</strain>
    </source>
</reference>
<dbReference type="PANTHER" id="PTHR24305:SF29">
    <property type="entry name" value="BENZOATE-PARA-HYDROXYLASE"/>
    <property type="match status" value="1"/>
</dbReference>
<dbReference type="EMBL" id="KZ678129">
    <property type="protein sequence ID" value="PSN72806.1"/>
    <property type="molecule type" value="Genomic_DNA"/>
</dbReference>
<keyword evidence="7" id="KW-0503">Monooxygenase</keyword>
<evidence type="ECO:0000313" key="10">
    <source>
        <dbReference type="Proteomes" id="UP000240883"/>
    </source>
</evidence>
<dbReference type="GO" id="GO:0020037">
    <property type="term" value="F:heme binding"/>
    <property type="evidence" value="ECO:0007669"/>
    <property type="project" value="InterPro"/>
</dbReference>
<keyword evidence="6 8" id="KW-0408">Iron</keyword>
<comment type="cofactor">
    <cofactor evidence="1 8">
        <name>heme</name>
        <dbReference type="ChEBI" id="CHEBI:30413"/>
    </cofactor>
</comment>
<sequence>MSVIQTVAGATILYLVTKIIYNIYFHPLSPYMGPFLWRAFQFPSLSIMLKGDLPYRIKELHDLYGPIVRIAPNELSIIDERAWKDIFQRRDFLRPPQWGARPPGVEAHNLISAPADVHARFRRALAPAFSDKALVGYEPLIRRLFDKLISKLDAKIEANSAANTVDIVEWINFTTFDIIGELCWGKSFDCVDTGKGHAFISVLLHFKAALIGTFIKHYPALDALMPYITPKSALSMLHNVFDTGHERIQQRIADKSGTRSDILSHVLQYNESNPPSSTISQEEIEFNALTIIVAGSETLTTALSGALHHLLSHPSTCEKLCAEIRSAFESERDITAYRVSSLPYLNAVLNETLRLCPPIPDGMRRAVPKGGAIVAGHSFTEGTVLGISCWSMFLSERNFSKPTVFAPERWLEATKSEPGSGRHHNVKAFQPFASGPHGCIGQNLAWLEMRLLLALLLFHFDLGIAPQEEGMGKGKMWAWTDQKIYWTWDKKPLFVQIKRRS</sequence>
<evidence type="ECO:0000256" key="4">
    <source>
        <dbReference type="ARBA" id="ARBA00022723"/>
    </source>
</evidence>
<keyword evidence="5" id="KW-0560">Oxidoreductase</keyword>
<dbReference type="GO" id="GO:0004497">
    <property type="term" value="F:monooxygenase activity"/>
    <property type="evidence" value="ECO:0007669"/>
    <property type="project" value="UniProtKB-KW"/>
</dbReference>
<dbReference type="Gene3D" id="1.10.630.10">
    <property type="entry name" value="Cytochrome P450"/>
    <property type="match status" value="1"/>
</dbReference>
<protein>
    <submittedName>
        <fullName evidence="9">Cytochrome P450 ClCP1</fullName>
    </submittedName>
</protein>
<evidence type="ECO:0000256" key="1">
    <source>
        <dbReference type="ARBA" id="ARBA00001971"/>
    </source>
</evidence>
<gene>
    <name evidence="9" type="ORF">BS50DRAFT_541984</name>
</gene>
<dbReference type="PANTHER" id="PTHR24305">
    <property type="entry name" value="CYTOCHROME P450"/>
    <property type="match status" value="1"/>
</dbReference>
<evidence type="ECO:0000256" key="8">
    <source>
        <dbReference type="PIRSR" id="PIRSR602401-1"/>
    </source>
</evidence>